<evidence type="ECO:0000313" key="4">
    <source>
        <dbReference type="EMBL" id="ONK67798.1"/>
    </source>
</evidence>
<dbReference type="Proteomes" id="UP000243459">
    <property type="component" value="Chromosome 5"/>
</dbReference>
<keyword evidence="1" id="KW-0472">Membrane</keyword>
<sequence>MKKSPGNLLDSEFLVHRFSFLSLLVLSSLPGISSSRVVTLGSIEIFNTHEWLPTRPTIYFKCQGGNKTVLPDVKKTHFLYVFKGEESWQPLTELPDKKCQRCGLYEADVMKPDDTFDEWEFCSSDFVDGRYLRFKEKEFNATFLCPDCTASAGSDQTFAPTKEPTSLNVITIVLISVLASMVAASLAYVAYKYWQKRKREQDQARFLKLFEEGDDIEDELGLEHL</sequence>
<dbReference type="Gramene" id="ONK67798">
    <property type="protein sequence ID" value="ONK67798"/>
    <property type="gene ID" value="A4U43_C05F3890"/>
</dbReference>
<feature type="transmembrane region" description="Helical" evidence="1">
    <location>
        <begin position="169"/>
        <end position="191"/>
    </location>
</feature>
<dbReference type="InterPro" id="IPR057713">
    <property type="entry name" value="DUF7953"/>
</dbReference>
<name>A0A5P1EP53_ASPOF</name>
<evidence type="ECO:0000313" key="5">
    <source>
        <dbReference type="Proteomes" id="UP000243459"/>
    </source>
</evidence>
<proteinExistence type="predicted"/>
<evidence type="ECO:0000259" key="3">
    <source>
        <dbReference type="Pfam" id="PF25829"/>
    </source>
</evidence>
<dbReference type="AlphaFoldDB" id="A0A5P1EP53"/>
<dbReference type="Pfam" id="PF25829">
    <property type="entry name" value="DUF7953"/>
    <property type="match status" value="1"/>
</dbReference>
<organism evidence="4 5">
    <name type="scientific">Asparagus officinalis</name>
    <name type="common">Garden asparagus</name>
    <dbReference type="NCBI Taxonomy" id="4686"/>
    <lineage>
        <taxon>Eukaryota</taxon>
        <taxon>Viridiplantae</taxon>
        <taxon>Streptophyta</taxon>
        <taxon>Embryophyta</taxon>
        <taxon>Tracheophyta</taxon>
        <taxon>Spermatophyta</taxon>
        <taxon>Magnoliopsida</taxon>
        <taxon>Liliopsida</taxon>
        <taxon>Asparagales</taxon>
        <taxon>Asparagaceae</taxon>
        <taxon>Asparagoideae</taxon>
        <taxon>Asparagus</taxon>
    </lineage>
</organism>
<keyword evidence="1" id="KW-1133">Transmembrane helix</keyword>
<feature type="signal peptide" evidence="2">
    <location>
        <begin position="1"/>
        <end position="35"/>
    </location>
</feature>
<dbReference type="PANTHER" id="PTHR33780">
    <property type="entry name" value="EXPRESSED PROTEIN"/>
    <property type="match status" value="1"/>
</dbReference>
<feature type="chain" id="PRO_5024432952" description="DUF7953 domain-containing protein" evidence="2">
    <location>
        <begin position="36"/>
        <end position="225"/>
    </location>
</feature>
<gene>
    <name evidence="4" type="ORF">A4U43_C05F3890</name>
</gene>
<dbReference type="OMA" id="FNTHEWL"/>
<dbReference type="EMBL" id="CM007385">
    <property type="protein sequence ID" value="ONK67798.1"/>
    <property type="molecule type" value="Genomic_DNA"/>
</dbReference>
<keyword evidence="1" id="KW-0812">Transmembrane</keyword>
<dbReference type="OrthoDB" id="2014701at2759"/>
<dbReference type="PANTHER" id="PTHR33780:SF3">
    <property type="entry name" value="EXPRESSED PROTEIN"/>
    <property type="match status" value="1"/>
</dbReference>
<accession>A0A5P1EP53</accession>
<reference evidence="5" key="1">
    <citation type="journal article" date="2017" name="Nat. Commun.">
        <title>The asparagus genome sheds light on the origin and evolution of a young Y chromosome.</title>
        <authorList>
            <person name="Harkess A."/>
            <person name="Zhou J."/>
            <person name="Xu C."/>
            <person name="Bowers J.E."/>
            <person name="Van der Hulst R."/>
            <person name="Ayyampalayam S."/>
            <person name="Mercati F."/>
            <person name="Riccardi P."/>
            <person name="McKain M.R."/>
            <person name="Kakrana A."/>
            <person name="Tang H."/>
            <person name="Ray J."/>
            <person name="Groenendijk J."/>
            <person name="Arikit S."/>
            <person name="Mathioni S.M."/>
            <person name="Nakano M."/>
            <person name="Shan H."/>
            <person name="Telgmann-Rauber A."/>
            <person name="Kanno A."/>
            <person name="Yue Z."/>
            <person name="Chen H."/>
            <person name="Li W."/>
            <person name="Chen Y."/>
            <person name="Xu X."/>
            <person name="Zhang Y."/>
            <person name="Luo S."/>
            <person name="Chen H."/>
            <person name="Gao J."/>
            <person name="Mao Z."/>
            <person name="Pires J.C."/>
            <person name="Luo M."/>
            <person name="Kudrna D."/>
            <person name="Wing R.A."/>
            <person name="Meyers B.C."/>
            <person name="Yi K."/>
            <person name="Kong H."/>
            <person name="Lavrijsen P."/>
            <person name="Sunseri F."/>
            <person name="Falavigna A."/>
            <person name="Ye Y."/>
            <person name="Leebens-Mack J.H."/>
            <person name="Chen G."/>
        </authorList>
    </citation>
    <scope>NUCLEOTIDE SEQUENCE [LARGE SCALE GENOMIC DNA]</scope>
    <source>
        <strain evidence="5">cv. DH0086</strain>
    </source>
</reference>
<evidence type="ECO:0000256" key="1">
    <source>
        <dbReference type="SAM" id="Phobius"/>
    </source>
</evidence>
<keyword evidence="5" id="KW-1185">Reference proteome</keyword>
<protein>
    <recommendedName>
        <fullName evidence="3">DUF7953 domain-containing protein</fullName>
    </recommendedName>
</protein>
<keyword evidence="2" id="KW-0732">Signal</keyword>
<evidence type="ECO:0000256" key="2">
    <source>
        <dbReference type="SAM" id="SignalP"/>
    </source>
</evidence>
<feature type="domain" description="DUF7953" evidence="3">
    <location>
        <begin position="36"/>
        <end position="146"/>
    </location>
</feature>